<dbReference type="EMBL" id="JACHXG010000005">
    <property type="protein sequence ID" value="MBB3089932.1"/>
    <property type="molecule type" value="Genomic_DNA"/>
</dbReference>
<dbReference type="SUPFAM" id="SSF53254">
    <property type="entry name" value="Phosphoglycerate mutase-like"/>
    <property type="match status" value="1"/>
</dbReference>
<dbReference type="Pfam" id="PF00300">
    <property type="entry name" value="His_Phos_1"/>
    <property type="match status" value="1"/>
</dbReference>
<keyword evidence="3" id="KW-0413">Isomerase</keyword>
<dbReference type="PANTHER" id="PTHR48100:SF1">
    <property type="entry name" value="HISTIDINE PHOSPHATASE FAMILY PROTEIN-RELATED"/>
    <property type="match status" value="1"/>
</dbReference>
<organism evidence="3 4">
    <name type="scientific">Nocardioides albus</name>
    <dbReference type="NCBI Taxonomy" id="1841"/>
    <lineage>
        <taxon>Bacteria</taxon>
        <taxon>Bacillati</taxon>
        <taxon>Actinomycetota</taxon>
        <taxon>Actinomycetes</taxon>
        <taxon>Propionibacteriales</taxon>
        <taxon>Nocardioidaceae</taxon>
        <taxon>Nocardioides</taxon>
    </lineage>
</organism>
<dbReference type="AlphaFoldDB" id="A0A7W5A596"/>
<keyword evidence="4" id="KW-1185">Reference proteome</keyword>
<reference evidence="3 4" key="1">
    <citation type="submission" date="2020-08" db="EMBL/GenBank/DDBJ databases">
        <title>Genomic Encyclopedia of Type Strains, Phase III (KMG-III): the genomes of soil and plant-associated and newly described type strains.</title>
        <authorList>
            <person name="Whitman W."/>
        </authorList>
    </citation>
    <scope>NUCLEOTIDE SEQUENCE [LARGE SCALE GENOMIC DNA]</scope>
    <source>
        <strain evidence="3 4">CECT 3302</strain>
    </source>
</reference>
<name>A0A7W5A596_9ACTN</name>
<dbReference type="Gene3D" id="3.40.50.1240">
    <property type="entry name" value="Phosphoglycerate mutase-like"/>
    <property type="match status" value="1"/>
</dbReference>
<dbReference type="GO" id="GO:0016791">
    <property type="term" value="F:phosphatase activity"/>
    <property type="evidence" value="ECO:0007669"/>
    <property type="project" value="TreeGrafter"/>
</dbReference>
<evidence type="ECO:0000313" key="4">
    <source>
        <dbReference type="Proteomes" id="UP000577707"/>
    </source>
</evidence>
<feature type="active site" description="Tele-phosphohistidine intermediate" evidence="1">
    <location>
        <position position="24"/>
    </location>
</feature>
<dbReference type="RefSeq" id="WP_183546139.1">
    <property type="nucleotide sequence ID" value="NZ_BMQT01000009.1"/>
</dbReference>
<dbReference type="PANTHER" id="PTHR48100">
    <property type="entry name" value="BROAD-SPECIFICITY PHOSPHATASE YOR283W-RELATED"/>
    <property type="match status" value="1"/>
</dbReference>
<accession>A0A7W5A596</accession>
<dbReference type="CDD" id="cd07067">
    <property type="entry name" value="HP_PGM_like"/>
    <property type="match status" value="1"/>
</dbReference>
<dbReference type="Proteomes" id="UP000577707">
    <property type="component" value="Unassembled WGS sequence"/>
</dbReference>
<dbReference type="EC" id="5.4.2.12" evidence="3"/>
<evidence type="ECO:0000256" key="1">
    <source>
        <dbReference type="PIRSR" id="PIRSR613078-1"/>
    </source>
</evidence>
<comment type="caution">
    <text evidence="3">The sequence shown here is derived from an EMBL/GenBank/DDBJ whole genome shotgun (WGS) entry which is preliminary data.</text>
</comment>
<dbReference type="InterPro" id="IPR013078">
    <property type="entry name" value="His_Pase_superF_clade-1"/>
</dbReference>
<proteinExistence type="predicted"/>
<dbReference type="InterPro" id="IPR050275">
    <property type="entry name" value="PGM_Phosphatase"/>
</dbReference>
<feature type="binding site" evidence="2">
    <location>
        <position position="78"/>
    </location>
    <ligand>
        <name>substrate</name>
    </ligand>
</feature>
<protein>
    <submittedName>
        <fullName evidence="3">Putative phosphoglycerate mutase</fullName>
        <ecNumber evidence="3">5.4.2.12</ecNumber>
    </submittedName>
</protein>
<dbReference type="GO" id="GO:0005737">
    <property type="term" value="C:cytoplasm"/>
    <property type="evidence" value="ECO:0007669"/>
    <property type="project" value="TreeGrafter"/>
</dbReference>
<sequence>MTTSSTSRGWGGSATATTLVLVRHGVTKHTAAKAFSGGLGGDNPPLTQEGREQALLTAEWLKPLGSSVSTVVSSPVLRAVETGEIVAGALGARLVEDPGFAEIDFGTWEGLTFAEVGQQFPDEMKAWMGATEVAPPGGESFDAAQVRVLEGLSRVLEAHAGETVVVTSHVSPIKLVVAHALGAPIGGVFSMELSPASVTVVSFFSDGRASMRLFNGLPVSRDPFASGAF</sequence>
<feature type="active site" description="Proton donor/acceptor" evidence="1">
    <location>
        <position position="102"/>
    </location>
</feature>
<gene>
    <name evidence="3" type="ORF">FHS12_002881</name>
</gene>
<evidence type="ECO:0000313" key="3">
    <source>
        <dbReference type="EMBL" id="MBB3089932.1"/>
    </source>
</evidence>
<evidence type="ECO:0000256" key="2">
    <source>
        <dbReference type="PIRSR" id="PIRSR613078-2"/>
    </source>
</evidence>
<dbReference type="SMART" id="SM00855">
    <property type="entry name" value="PGAM"/>
    <property type="match status" value="1"/>
</dbReference>
<dbReference type="GO" id="GO:0004619">
    <property type="term" value="F:phosphoglycerate mutase activity"/>
    <property type="evidence" value="ECO:0007669"/>
    <property type="project" value="UniProtKB-EC"/>
</dbReference>
<dbReference type="InterPro" id="IPR029033">
    <property type="entry name" value="His_PPase_superfam"/>
</dbReference>